<dbReference type="PANTHER" id="PTHR47506:SF7">
    <property type="entry name" value="TRANSCRIPTIONAL REGULATORY PROTEIN"/>
    <property type="match status" value="1"/>
</dbReference>
<evidence type="ECO:0000256" key="2">
    <source>
        <dbReference type="ARBA" id="ARBA00023125"/>
    </source>
</evidence>
<reference evidence="6 7" key="1">
    <citation type="submission" date="2020-03" db="EMBL/GenBank/DDBJ databases">
        <title>Bradyrhizobium diversity isolated from nodules of Indigofera sp.</title>
        <authorList>
            <person name="Klepa M."/>
            <person name="Helene L."/>
            <person name="Hungria M."/>
        </authorList>
    </citation>
    <scope>NUCLEOTIDE SEQUENCE [LARGE SCALE GENOMIC DNA]</scope>
    <source>
        <strain evidence="6 7">WSM 1791</strain>
    </source>
</reference>
<feature type="DNA-binding region" description="H-T-H motif" evidence="4">
    <location>
        <begin position="32"/>
        <end position="51"/>
    </location>
</feature>
<proteinExistence type="predicted"/>
<dbReference type="SUPFAM" id="SSF48498">
    <property type="entry name" value="Tetracyclin repressor-like, C-terminal domain"/>
    <property type="match status" value="1"/>
</dbReference>
<dbReference type="InterPro" id="IPR001647">
    <property type="entry name" value="HTH_TetR"/>
</dbReference>
<accession>A0A7Y4GPX7</accession>
<dbReference type="RefSeq" id="WP_171578938.1">
    <property type="nucleotide sequence ID" value="NZ_JAAVLX010000003.1"/>
</dbReference>
<keyword evidence="2 4" id="KW-0238">DNA-binding</keyword>
<dbReference type="PRINTS" id="PR00455">
    <property type="entry name" value="HTHTETR"/>
</dbReference>
<gene>
    <name evidence="6" type="ORF">HCN58_08645</name>
</gene>
<evidence type="ECO:0000256" key="3">
    <source>
        <dbReference type="ARBA" id="ARBA00023163"/>
    </source>
</evidence>
<evidence type="ECO:0000256" key="1">
    <source>
        <dbReference type="ARBA" id="ARBA00023015"/>
    </source>
</evidence>
<dbReference type="InterPro" id="IPR009057">
    <property type="entry name" value="Homeodomain-like_sf"/>
</dbReference>
<dbReference type="InterPro" id="IPR036271">
    <property type="entry name" value="Tet_transcr_reg_TetR-rel_C_sf"/>
</dbReference>
<keyword evidence="1" id="KW-0805">Transcription regulation</keyword>
<dbReference type="Pfam" id="PF00440">
    <property type="entry name" value="TetR_N"/>
    <property type="match status" value="1"/>
</dbReference>
<keyword evidence="7" id="KW-1185">Reference proteome</keyword>
<evidence type="ECO:0000313" key="7">
    <source>
        <dbReference type="Proteomes" id="UP000544122"/>
    </source>
</evidence>
<dbReference type="GO" id="GO:0003677">
    <property type="term" value="F:DNA binding"/>
    <property type="evidence" value="ECO:0007669"/>
    <property type="project" value="UniProtKB-UniRule"/>
</dbReference>
<organism evidence="6 7">
    <name type="scientific">Bradyrhizobium australiense</name>
    <dbReference type="NCBI Taxonomy" id="2721161"/>
    <lineage>
        <taxon>Bacteria</taxon>
        <taxon>Pseudomonadati</taxon>
        <taxon>Pseudomonadota</taxon>
        <taxon>Alphaproteobacteria</taxon>
        <taxon>Hyphomicrobiales</taxon>
        <taxon>Nitrobacteraceae</taxon>
        <taxon>Bradyrhizobium</taxon>
    </lineage>
</organism>
<dbReference type="Gene3D" id="1.10.357.10">
    <property type="entry name" value="Tetracycline Repressor, domain 2"/>
    <property type="match status" value="1"/>
</dbReference>
<dbReference type="SUPFAM" id="SSF46689">
    <property type="entry name" value="Homeodomain-like"/>
    <property type="match status" value="1"/>
</dbReference>
<comment type="caution">
    <text evidence="6">The sequence shown here is derived from an EMBL/GenBank/DDBJ whole genome shotgun (WGS) entry which is preliminary data.</text>
</comment>
<name>A0A7Y4GPX7_9BRAD</name>
<dbReference type="EMBL" id="JAAVLX010000003">
    <property type="protein sequence ID" value="NOJ39671.1"/>
    <property type="molecule type" value="Genomic_DNA"/>
</dbReference>
<sequence>MRYAKGHKETSHERIVKAAAKRFRRDGIAATGMTGIMTEAGLTNGGFYSHFRSKNDLVREGIERALADQLQSLADPDPEPVALAHLIRSYLSQHHRDRPGTGCASAALLPEIARQPHSVRKAYTARLRTLIRQLARRLPQDNAIPESQDTAIAILAVFIGTLQLSRAVDDPALSDAMLAAGIRAATTLAGLADGSVQHEGIQG</sequence>
<dbReference type="AlphaFoldDB" id="A0A7Y4GPX7"/>
<evidence type="ECO:0000313" key="6">
    <source>
        <dbReference type="EMBL" id="NOJ39671.1"/>
    </source>
</evidence>
<dbReference type="PANTHER" id="PTHR47506">
    <property type="entry name" value="TRANSCRIPTIONAL REGULATORY PROTEIN"/>
    <property type="match status" value="1"/>
</dbReference>
<feature type="domain" description="HTH tetR-type" evidence="5">
    <location>
        <begin position="9"/>
        <end position="69"/>
    </location>
</feature>
<protein>
    <submittedName>
        <fullName evidence="6">TetR/AcrR family transcriptional regulator</fullName>
    </submittedName>
</protein>
<dbReference type="Gene3D" id="1.10.10.60">
    <property type="entry name" value="Homeodomain-like"/>
    <property type="match status" value="1"/>
</dbReference>
<dbReference type="PROSITE" id="PS50977">
    <property type="entry name" value="HTH_TETR_2"/>
    <property type="match status" value="1"/>
</dbReference>
<evidence type="ECO:0000256" key="4">
    <source>
        <dbReference type="PROSITE-ProRule" id="PRU00335"/>
    </source>
</evidence>
<evidence type="ECO:0000259" key="5">
    <source>
        <dbReference type="PROSITE" id="PS50977"/>
    </source>
</evidence>
<dbReference type="Proteomes" id="UP000544122">
    <property type="component" value="Unassembled WGS sequence"/>
</dbReference>
<keyword evidence="3" id="KW-0804">Transcription</keyword>